<reference evidence="3 4" key="1">
    <citation type="submission" date="2016-02" db="EMBL/GenBank/DDBJ databases">
        <title>Draft genome sequence of Hydrogenophaga sp. LPB0072.</title>
        <authorList>
            <person name="Shin S.-K."/>
            <person name="Yi H."/>
        </authorList>
    </citation>
    <scope>NUCLEOTIDE SEQUENCE [LARGE SCALE GENOMIC DNA]</scope>
    <source>
        <strain evidence="3 4">LPB0072</strain>
    </source>
</reference>
<sequence>MKKTFALRPEGKHPDRVLEALKNELSKYMKRERRRDLPAGADFWDFDCKVGADEASAEVFHPNALRAQLDALAQGGAEKVYVELLAKPATRQRWADSGERAPSDSDDDGGGFDDDDGANG</sequence>
<dbReference type="OrthoDB" id="9794656at2"/>
<feature type="region of interest" description="Disordered" evidence="1">
    <location>
        <begin position="90"/>
        <end position="120"/>
    </location>
</feature>
<dbReference type="STRING" id="1763535.LPB072_10370"/>
<dbReference type="EMBL" id="CP017476">
    <property type="protein sequence ID" value="AOW13199.1"/>
    <property type="molecule type" value="Genomic_DNA"/>
</dbReference>
<feature type="compositionally biased region" description="Basic and acidic residues" evidence="1">
    <location>
        <begin position="93"/>
        <end position="103"/>
    </location>
</feature>
<evidence type="ECO:0000313" key="2">
    <source>
        <dbReference type="EMBL" id="AOW13199.1"/>
    </source>
</evidence>
<name>A0A162T2E0_9BURK</name>
<organism evidence="2 5">
    <name type="scientific">Hydrogenophaga crassostreae</name>
    <dbReference type="NCBI Taxonomy" id="1763535"/>
    <lineage>
        <taxon>Bacteria</taxon>
        <taxon>Pseudomonadati</taxon>
        <taxon>Pseudomonadota</taxon>
        <taxon>Betaproteobacteria</taxon>
        <taxon>Burkholderiales</taxon>
        <taxon>Comamonadaceae</taxon>
        <taxon>Hydrogenophaga</taxon>
    </lineage>
</organism>
<keyword evidence="4" id="KW-1185">Reference proteome</keyword>
<dbReference type="Proteomes" id="UP000185657">
    <property type="component" value="Unassembled WGS sequence"/>
</dbReference>
<dbReference type="Pfam" id="PF19669">
    <property type="entry name" value="DUF6172"/>
    <property type="match status" value="1"/>
</dbReference>
<feature type="compositionally biased region" description="Acidic residues" evidence="1">
    <location>
        <begin position="104"/>
        <end position="120"/>
    </location>
</feature>
<dbReference type="AlphaFoldDB" id="A0A162T2E0"/>
<dbReference type="RefSeq" id="WP_066087895.1">
    <property type="nucleotide sequence ID" value="NZ_CP017476.1"/>
</dbReference>
<gene>
    <name evidence="2" type="ORF">LPB072_10370</name>
    <name evidence="3" type="ORF">LPB72_07005</name>
</gene>
<protein>
    <submittedName>
        <fullName evidence="2">Uncharacterized protein</fullName>
    </submittedName>
</protein>
<proteinExistence type="predicted"/>
<dbReference type="InterPro" id="IPR046170">
    <property type="entry name" value="DUF6172"/>
</dbReference>
<evidence type="ECO:0000313" key="5">
    <source>
        <dbReference type="Proteomes" id="UP000185680"/>
    </source>
</evidence>
<dbReference type="Proteomes" id="UP000185680">
    <property type="component" value="Chromosome"/>
</dbReference>
<evidence type="ECO:0000313" key="3">
    <source>
        <dbReference type="EMBL" id="OAD42653.1"/>
    </source>
</evidence>
<accession>A0A162T2E0</accession>
<reference evidence="2 5" key="2">
    <citation type="submission" date="2016-10" db="EMBL/GenBank/DDBJ databases">
        <title>Hydorgenophaga sp. LPB0072 isolated from gastropod.</title>
        <authorList>
            <person name="Kim E."/>
            <person name="Yi H."/>
        </authorList>
    </citation>
    <scope>NUCLEOTIDE SEQUENCE [LARGE SCALE GENOMIC DNA]</scope>
    <source>
        <strain evidence="2 5">LPB0072</strain>
    </source>
</reference>
<evidence type="ECO:0000313" key="4">
    <source>
        <dbReference type="Proteomes" id="UP000185657"/>
    </source>
</evidence>
<evidence type="ECO:0000256" key="1">
    <source>
        <dbReference type="SAM" id="MobiDB-lite"/>
    </source>
</evidence>
<dbReference type="KEGG" id="hyl:LPB072_10370"/>
<dbReference type="EMBL" id="LVWD01000007">
    <property type="protein sequence ID" value="OAD42653.1"/>
    <property type="molecule type" value="Genomic_DNA"/>
</dbReference>